<evidence type="ECO:0000256" key="1">
    <source>
        <dbReference type="SAM" id="Phobius"/>
    </source>
</evidence>
<keyword evidence="1" id="KW-1133">Transmembrane helix</keyword>
<name>A0AAP3E4I3_9EURY</name>
<feature type="transmembrane region" description="Helical" evidence="1">
    <location>
        <begin position="6"/>
        <end position="25"/>
    </location>
</feature>
<sequence>MDSNKILLGILGLQIAVLAGITAVIQELAPAAEGRMVVLMWASILITLSGFLIGRLE</sequence>
<dbReference type="AlphaFoldDB" id="A0AAP3E4I3"/>
<accession>A0AAP3E4I3</accession>
<protein>
    <submittedName>
        <fullName evidence="2">Uncharacterized protein</fullName>
    </submittedName>
</protein>
<dbReference type="RefSeq" id="WP_338006609.1">
    <property type="nucleotide sequence ID" value="NZ_JAOPKA010000055.1"/>
</dbReference>
<organism evidence="2 3">
    <name type="scientific">Natronoglomus mannanivorans</name>
    <dbReference type="NCBI Taxonomy" id="2979990"/>
    <lineage>
        <taxon>Archaea</taxon>
        <taxon>Methanobacteriati</taxon>
        <taxon>Methanobacteriota</taxon>
        <taxon>Stenosarchaea group</taxon>
        <taxon>Halobacteria</taxon>
        <taxon>Halobacteriales</taxon>
        <taxon>Natrialbaceae</taxon>
        <taxon>Natronoglomus</taxon>
    </lineage>
</organism>
<keyword evidence="1" id="KW-0472">Membrane</keyword>
<dbReference type="EMBL" id="JAOPKA010000055">
    <property type="protein sequence ID" value="MCU4744816.1"/>
    <property type="molecule type" value="Genomic_DNA"/>
</dbReference>
<gene>
    <name evidence="2" type="ORF">OB960_26010</name>
</gene>
<evidence type="ECO:0000313" key="3">
    <source>
        <dbReference type="Proteomes" id="UP001321018"/>
    </source>
</evidence>
<keyword evidence="1" id="KW-0812">Transmembrane</keyword>
<dbReference type="Proteomes" id="UP001321018">
    <property type="component" value="Unassembled WGS sequence"/>
</dbReference>
<proteinExistence type="predicted"/>
<reference evidence="2" key="1">
    <citation type="submission" date="2022-09" db="EMBL/GenBank/DDBJ databases">
        <title>Enrichment on poylsaccharides allowed isolation of novel metabolic and taxonomic groups of Haloarchaea.</title>
        <authorList>
            <person name="Sorokin D.Y."/>
            <person name="Elcheninov A.G."/>
            <person name="Khizhniak T.V."/>
            <person name="Kolganova T.V."/>
            <person name="Kublanov I.V."/>
        </authorList>
    </citation>
    <scope>NUCLEOTIDE SEQUENCE</scope>
    <source>
        <strain evidence="2">AArc-xg1-1</strain>
    </source>
</reference>
<evidence type="ECO:0000313" key="2">
    <source>
        <dbReference type="EMBL" id="MCU4744816.1"/>
    </source>
</evidence>
<comment type="caution">
    <text evidence="2">The sequence shown here is derived from an EMBL/GenBank/DDBJ whole genome shotgun (WGS) entry which is preliminary data.</text>
</comment>
<feature type="transmembrane region" description="Helical" evidence="1">
    <location>
        <begin position="37"/>
        <end position="56"/>
    </location>
</feature>